<proteinExistence type="predicted"/>
<keyword evidence="3 4" id="KW-0067">ATP-binding</keyword>
<dbReference type="AlphaFoldDB" id="A0A7W7GAY1"/>
<dbReference type="SUPFAM" id="SSF56059">
    <property type="entry name" value="Glutathione synthetase ATP-binding domain-like"/>
    <property type="match status" value="1"/>
</dbReference>
<dbReference type="Pfam" id="PF13535">
    <property type="entry name" value="ATP-grasp_4"/>
    <property type="match status" value="1"/>
</dbReference>
<name>A0A7W7GAY1_9ACTN</name>
<dbReference type="InterPro" id="IPR011761">
    <property type="entry name" value="ATP-grasp"/>
</dbReference>
<evidence type="ECO:0000256" key="1">
    <source>
        <dbReference type="ARBA" id="ARBA00022598"/>
    </source>
</evidence>
<evidence type="ECO:0000313" key="6">
    <source>
        <dbReference type="EMBL" id="MBB4702847.1"/>
    </source>
</evidence>
<evidence type="ECO:0000256" key="3">
    <source>
        <dbReference type="ARBA" id="ARBA00022840"/>
    </source>
</evidence>
<dbReference type="GO" id="GO:0046872">
    <property type="term" value="F:metal ion binding"/>
    <property type="evidence" value="ECO:0007669"/>
    <property type="project" value="InterPro"/>
</dbReference>
<comment type="caution">
    <text evidence="6">The sequence shown here is derived from an EMBL/GenBank/DDBJ whole genome shotgun (WGS) entry which is preliminary data.</text>
</comment>
<accession>A0A7W7GAY1</accession>
<evidence type="ECO:0000313" key="7">
    <source>
        <dbReference type="Proteomes" id="UP000542210"/>
    </source>
</evidence>
<organism evidence="6 7">
    <name type="scientific">Sphaerisporangium siamense</name>
    <dbReference type="NCBI Taxonomy" id="795645"/>
    <lineage>
        <taxon>Bacteria</taxon>
        <taxon>Bacillati</taxon>
        <taxon>Actinomycetota</taxon>
        <taxon>Actinomycetes</taxon>
        <taxon>Streptosporangiales</taxon>
        <taxon>Streptosporangiaceae</taxon>
        <taxon>Sphaerisporangium</taxon>
    </lineage>
</organism>
<keyword evidence="2 4" id="KW-0547">Nucleotide-binding</keyword>
<dbReference type="GO" id="GO:0005524">
    <property type="term" value="F:ATP binding"/>
    <property type="evidence" value="ECO:0007669"/>
    <property type="project" value="UniProtKB-UniRule"/>
</dbReference>
<dbReference type="RefSeq" id="WP_184882884.1">
    <property type="nucleotide sequence ID" value="NZ_BOOV01000005.1"/>
</dbReference>
<dbReference type="PANTHER" id="PTHR43585:SF2">
    <property type="entry name" value="ATP-GRASP ENZYME FSQD"/>
    <property type="match status" value="1"/>
</dbReference>
<evidence type="ECO:0000256" key="4">
    <source>
        <dbReference type="PROSITE-ProRule" id="PRU00409"/>
    </source>
</evidence>
<dbReference type="GO" id="GO:0016874">
    <property type="term" value="F:ligase activity"/>
    <property type="evidence" value="ECO:0007669"/>
    <property type="project" value="UniProtKB-KW"/>
</dbReference>
<dbReference type="PANTHER" id="PTHR43585">
    <property type="entry name" value="FUMIPYRROLE BIOSYNTHESIS PROTEIN C"/>
    <property type="match status" value="1"/>
</dbReference>
<evidence type="ECO:0000259" key="5">
    <source>
        <dbReference type="PROSITE" id="PS50975"/>
    </source>
</evidence>
<reference evidence="6 7" key="1">
    <citation type="submission" date="2020-08" db="EMBL/GenBank/DDBJ databases">
        <title>Sequencing the genomes of 1000 actinobacteria strains.</title>
        <authorList>
            <person name="Klenk H.-P."/>
        </authorList>
    </citation>
    <scope>NUCLEOTIDE SEQUENCE [LARGE SCALE GENOMIC DNA]</scope>
    <source>
        <strain evidence="6 7">DSM 45784</strain>
    </source>
</reference>
<keyword evidence="1" id="KW-0436">Ligase</keyword>
<gene>
    <name evidence="6" type="ORF">BJ982_004391</name>
</gene>
<sequence length="391" mass="41575">MTSTRPAVLFMGLRRPSLEWKAEIEAALGRDHDVFVHSDASLDRIGLPEEQIAKFFMADSVDAIAAQSVERMRAAGRVPSSVVCWGDRYIRVTALIAETLGLRGVGPQAALVCGDKAAQRHVLDPHGLNPPWRRGTTVEELRAAIDELGMPLIFKPAHSSGGKGTALIDEGTDMDALLAATTSNYVESSAFVVERYVEGSEHSVTGLVRDGQVVTLAVADKFLDEAGLSTVATLVPSALAPWEAERLHEAARTAVRAVGIRDGGFHVDLRLGPDGPVVLEVGARLGGDLINSHLVPLATDGRVQPYRELLGVLNGEPLPEPAPATAKAAMVIVPVPDGGVERSLERVAGHPLVTMATDWTNPGKPAIAVVTMLDDHEVPVVAKSLRAWIEA</sequence>
<dbReference type="PROSITE" id="PS50975">
    <property type="entry name" value="ATP_GRASP"/>
    <property type="match status" value="1"/>
</dbReference>
<keyword evidence="7" id="KW-1185">Reference proteome</keyword>
<protein>
    <submittedName>
        <fullName evidence="6">Biotin carboxylase</fullName>
    </submittedName>
</protein>
<dbReference type="Proteomes" id="UP000542210">
    <property type="component" value="Unassembled WGS sequence"/>
</dbReference>
<dbReference type="EMBL" id="JACHND010000001">
    <property type="protein sequence ID" value="MBB4702847.1"/>
    <property type="molecule type" value="Genomic_DNA"/>
</dbReference>
<dbReference type="SMART" id="SM01209">
    <property type="entry name" value="GARS_A"/>
    <property type="match status" value="1"/>
</dbReference>
<evidence type="ECO:0000256" key="2">
    <source>
        <dbReference type="ARBA" id="ARBA00022741"/>
    </source>
</evidence>
<feature type="domain" description="ATP-grasp" evidence="5">
    <location>
        <begin position="120"/>
        <end position="314"/>
    </location>
</feature>
<dbReference type="InterPro" id="IPR052032">
    <property type="entry name" value="ATP-dep_AA_Ligase"/>
</dbReference>
<dbReference type="Gene3D" id="3.30.470.20">
    <property type="entry name" value="ATP-grasp fold, B domain"/>
    <property type="match status" value="1"/>
</dbReference>